<comment type="caution">
    <text evidence="2">The sequence shown here is derived from an EMBL/GenBank/DDBJ whole genome shotgun (WGS) entry which is preliminary data.</text>
</comment>
<proteinExistence type="predicted"/>
<name>A0AA89C6L0_PINIB</name>
<organism evidence="2 3">
    <name type="scientific">Pinctada imbricata</name>
    <name type="common">Atlantic pearl-oyster</name>
    <name type="synonym">Pinctada martensii</name>
    <dbReference type="NCBI Taxonomy" id="66713"/>
    <lineage>
        <taxon>Eukaryota</taxon>
        <taxon>Metazoa</taxon>
        <taxon>Spiralia</taxon>
        <taxon>Lophotrochozoa</taxon>
        <taxon>Mollusca</taxon>
        <taxon>Bivalvia</taxon>
        <taxon>Autobranchia</taxon>
        <taxon>Pteriomorphia</taxon>
        <taxon>Pterioida</taxon>
        <taxon>Pterioidea</taxon>
        <taxon>Pteriidae</taxon>
        <taxon>Pinctada</taxon>
    </lineage>
</organism>
<accession>A0AA89C6L0</accession>
<dbReference type="InterPro" id="IPR000305">
    <property type="entry name" value="GIY-YIG_endonuc"/>
</dbReference>
<dbReference type="AlphaFoldDB" id="A0AA89C6L0"/>
<evidence type="ECO:0000313" key="2">
    <source>
        <dbReference type="EMBL" id="KAK3102914.1"/>
    </source>
</evidence>
<sequence length="178" mass="20751">MLSERLREIIPETKFINSRRQPQNLKRILSKAKFTSVTNTEHTVQTCGDTRCGICSKDNYNYLETGTTKTFKNGLSFRVNADMNCKSKNLIYCITCPSCNENYIGQTGNALCERVRVHKQQIRHPNLRQIPMSGHLDECANGLFKIFPMYKNYRTEQNYRKTLEQKFIQQFQPKLNAL</sequence>
<gene>
    <name evidence="2" type="ORF">FSP39_014923</name>
</gene>
<dbReference type="Gene3D" id="3.40.1440.10">
    <property type="entry name" value="GIY-YIG endonuclease"/>
    <property type="match status" value="1"/>
</dbReference>
<dbReference type="InterPro" id="IPR035901">
    <property type="entry name" value="GIY-YIG_endonuc_sf"/>
</dbReference>
<evidence type="ECO:0000259" key="1">
    <source>
        <dbReference type="Pfam" id="PF01541"/>
    </source>
</evidence>
<keyword evidence="3" id="KW-1185">Reference proteome</keyword>
<reference evidence="2" key="1">
    <citation type="submission" date="2019-08" db="EMBL/GenBank/DDBJ databases">
        <title>The improved chromosome-level genome for the pearl oyster Pinctada fucata martensii using PacBio sequencing and Hi-C.</title>
        <authorList>
            <person name="Zheng Z."/>
        </authorList>
    </citation>
    <scope>NUCLEOTIDE SEQUENCE</scope>
    <source>
        <strain evidence="2">ZZ-2019</strain>
        <tissue evidence="2">Adductor muscle</tissue>
    </source>
</reference>
<dbReference type="SUPFAM" id="SSF82771">
    <property type="entry name" value="GIY-YIG endonuclease"/>
    <property type="match status" value="1"/>
</dbReference>
<dbReference type="EMBL" id="VSWD01000005">
    <property type="protein sequence ID" value="KAK3102914.1"/>
    <property type="molecule type" value="Genomic_DNA"/>
</dbReference>
<protein>
    <recommendedName>
        <fullName evidence="1">GIY-YIG domain-containing protein</fullName>
    </recommendedName>
</protein>
<evidence type="ECO:0000313" key="3">
    <source>
        <dbReference type="Proteomes" id="UP001186944"/>
    </source>
</evidence>
<feature type="domain" description="GIY-YIG" evidence="1">
    <location>
        <begin position="89"/>
        <end position="176"/>
    </location>
</feature>
<dbReference type="Proteomes" id="UP001186944">
    <property type="component" value="Unassembled WGS sequence"/>
</dbReference>
<dbReference type="Pfam" id="PF01541">
    <property type="entry name" value="GIY-YIG"/>
    <property type="match status" value="1"/>
</dbReference>